<feature type="transmembrane region" description="Helical" evidence="8">
    <location>
        <begin position="326"/>
        <end position="357"/>
    </location>
</feature>
<dbReference type="PANTHER" id="PTHR21716:SF53">
    <property type="entry name" value="PERMEASE PERM-RELATED"/>
    <property type="match status" value="1"/>
</dbReference>
<dbReference type="Proteomes" id="UP000293519">
    <property type="component" value="Unassembled WGS sequence"/>
</dbReference>
<dbReference type="InterPro" id="IPR002549">
    <property type="entry name" value="AI-2E-like"/>
</dbReference>
<keyword evidence="10" id="KW-1185">Reference proteome</keyword>
<dbReference type="GO" id="GO:0005886">
    <property type="term" value="C:plasma membrane"/>
    <property type="evidence" value="ECO:0007669"/>
    <property type="project" value="UniProtKB-SubCell"/>
</dbReference>
<dbReference type="RefSeq" id="WP_130484386.1">
    <property type="nucleotide sequence ID" value="NZ_SGWW01000001.1"/>
</dbReference>
<sequence>MFRRRTPQLPDPAPQRTIARLWTDRLGWVSSRSLQILIVLALASITVFALIQLRIAVIPLLLALIVAAAFAPVMRWLRVKGVPDIGAAWITLLGALLVLGGVITALVFAVRNQWDDLTEQAIGGFEELLALAQSLPIAEDLLADLDFEMVLDEVYAFVTSAQFGSGALAGVTFVGEFLTGLALFLVILFFFLKDGPSIWRFFLTPFHGERRHRGERVGAVAVTTLGGYIRGTAIIAAVDAIGIGIGLWILGVPLALPLAVVVFVLAFIPLVGATVAGVLAAVVALVTNDLTTALIVVAIVVGVNQLEGNFLQPVVMAQTLKLHPLVILLALSVGTITGGIIGAVLSVPVAATAWAIVKVWDRRDPALEAKGAGLPAHTKKPRDA</sequence>
<feature type="transmembrane region" description="Helical" evidence="8">
    <location>
        <begin position="89"/>
        <end position="110"/>
    </location>
</feature>
<comment type="subcellular location">
    <subcellularLocation>
        <location evidence="1">Cell membrane</location>
        <topology evidence="1">Multi-pass membrane protein</topology>
    </subcellularLocation>
</comment>
<dbReference type="EMBL" id="SGWW01000001">
    <property type="protein sequence ID" value="RZS59287.1"/>
    <property type="molecule type" value="Genomic_DNA"/>
</dbReference>
<reference evidence="9 10" key="1">
    <citation type="journal article" date="2015" name="Stand. Genomic Sci.">
        <title>Genomic Encyclopedia of Bacterial and Archaeal Type Strains, Phase III: the genomes of soil and plant-associated and newly described type strains.</title>
        <authorList>
            <person name="Whitman W.B."/>
            <person name="Woyke T."/>
            <person name="Klenk H.P."/>
            <person name="Zhou Y."/>
            <person name="Lilburn T.G."/>
            <person name="Beck B.J."/>
            <person name="De Vos P."/>
            <person name="Vandamme P."/>
            <person name="Eisen J.A."/>
            <person name="Garrity G."/>
            <person name="Hugenholtz P."/>
            <person name="Kyrpides N.C."/>
        </authorList>
    </citation>
    <scope>NUCLEOTIDE SEQUENCE [LARGE SCALE GENOMIC DNA]</scope>
    <source>
        <strain evidence="9 10">CV2</strain>
    </source>
</reference>
<feature type="transmembrane region" description="Helical" evidence="8">
    <location>
        <begin position="256"/>
        <end position="283"/>
    </location>
</feature>
<evidence type="ECO:0000256" key="1">
    <source>
        <dbReference type="ARBA" id="ARBA00004651"/>
    </source>
</evidence>
<dbReference type="Pfam" id="PF01594">
    <property type="entry name" value="AI-2E_transport"/>
    <property type="match status" value="1"/>
</dbReference>
<accession>A0A4Q7LXT8</accession>
<evidence type="ECO:0000256" key="8">
    <source>
        <dbReference type="SAM" id="Phobius"/>
    </source>
</evidence>
<evidence type="ECO:0000313" key="10">
    <source>
        <dbReference type="Proteomes" id="UP000293519"/>
    </source>
</evidence>
<gene>
    <name evidence="9" type="ORF">EV141_0507</name>
</gene>
<keyword evidence="6 8" id="KW-1133">Transmembrane helix</keyword>
<dbReference type="AlphaFoldDB" id="A0A4Q7LXT8"/>
<keyword evidence="3" id="KW-0813">Transport</keyword>
<organism evidence="9 10">
    <name type="scientific">Microcella putealis</name>
    <dbReference type="NCBI Taxonomy" id="337005"/>
    <lineage>
        <taxon>Bacteria</taxon>
        <taxon>Bacillati</taxon>
        <taxon>Actinomycetota</taxon>
        <taxon>Actinomycetes</taxon>
        <taxon>Micrococcales</taxon>
        <taxon>Microbacteriaceae</taxon>
        <taxon>Microcella</taxon>
    </lineage>
</organism>
<comment type="similarity">
    <text evidence="2">Belongs to the autoinducer-2 exporter (AI-2E) (TC 2.A.86) family.</text>
</comment>
<evidence type="ECO:0000256" key="2">
    <source>
        <dbReference type="ARBA" id="ARBA00009773"/>
    </source>
</evidence>
<evidence type="ECO:0000256" key="3">
    <source>
        <dbReference type="ARBA" id="ARBA00022448"/>
    </source>
</evidence>
<evidence type="ECO:0000313" key="9">
    <source>
        <dbReference type="EMBL" id="RZS59287.1"/>
    </source>
</evidence>
<dbReference type="OrthoDB" id="9784366at2"/>
<keyword evidence="5 8" id="KW-0812">Transmembrane</keyword>
<keyword evidence="7 8" id="KW-0472">Membrane</keyword>
<evidence type="ECO:0000256" key="6">
    <source>
        <dbReference type="ARBA" id="ARBA00022989"/>
    </source>
</evidence>
<feature type="transmembrane region" description="Helical" evidence="8">
    <location>
        <begin position="57"/>
        <end position="77"/>
    </location>
</feature>
<evidence type="ECO:0000256" key="7">
    <source>
        <dbReference type="ARBA" id="ARBA00023136"/>
    </source>
</evidence>
<dbReference type="GO" id="GO:0055085">
    <property type="term" value="P:transmembrane transport"/>
    <property type="evidence" value="ECO:0007669"/>
    <property type="project" value="TreeGrafter"/>
</dbReference>
<feature type="transmembrane region" description="Helical" evidence="8">
    <location>
        <begin position="290"/>
        <end position="306"/>
    </location>
</feature>
<protein>
    <submittedName>
        <fullName evidence="9">Putative PurR-regulated permease PerM</fullName>
    </submittedName>
</protein>
<name>A0A4Q7LXT8_9MICO</name>
<feature type="transmembrane region" description="Helical" evidence="8">
    <location>
        <begin position="34"/>
        <end position="51"/>
    </location>
</feature>
<comment type="caution">
    <text evidence="9">The sequence shown here is derived from an EMBL/GenBank/DDBJ whole genome shotgun (WGS) entry which is preliminary data.</text>
</comment>
<dbReference type="PANTHER" id="PTHR21716">
    <property type="entry name" value="TRANSMEMBRANE PROTEIN"/>
    <property type="match status" value="1"/>
</dbReference>
<feature type="transmembrane region" description="Helical" evidence="8">
    <location>
        <begin position="167"/>
        <end position="192"/>
    </location>
</feature>
<feature type="transmembrane region" description="Helical" evidence="8">
    <location>
        <begin position="217"/>
        <end position="250"/>
    </location>
</feature>
<evidence type="ECO:0000256" key="4">
    <source>
        <dbReference type="ARBA" id="ARBA00022475"/>
    </source>
</evidence>
<proteinExistence type="inferred from homology"/>
<keyword evidence="4" id="KW-1003">Cell membrane</keyword>
<evidence type="ECO:0000256" key="5">
    <source>
        <dbReference type="ARBA" id="ARBA00022692"/>
    </source>
</evidence>